<evidence type="ECO:0000256" key="2">
    <source>
        <dbReference type="ARBA" id="ARBA00023239"/>
    </source>
</evidence>
<comment type="caution">
    <text evidence="3">The sequence shown here is derived from an EMBL/GenBank/DDBJ whole genome shotgun (WGS) entry which is preliminary data.</text>
</comment>
<evidence type="ECO:0000313" key="4">
    <source>
        <dbReference type="Proteomes" id="UP001165080"/>
    </source>
</evidence>
<reference evidence="3 4" key="1">
    <citation type="journal article" date="2023" name="Commun. Biol.">
        <title>Reorganization of the ancestral sex-determining regions during the evolution of trioecy in Pleodorina starrii.</title>
        <authorList>
            <person name="Takahashi K."/>
            <person name="Suzuki S."/>
            <person name="Kawai-Toyooka H."/>
            <person name="Yamamoto K."/>
            <person name="Hamaji T."/>
            <person name="Ootsuki R."/>
            <person name="Yamaguchi H."/>
            <person name="Kawachi M."/>
            <person name="Higashiyama T."/>
            <person name="Nozaki H."/>
        </authorList>
    </citation>
    <scope>NUCLEOTIDE SEQUENCE [LARGE SCALE GENOMIC DNA]</scope>
    <source>
        <strain evidence="3 4">NIES-4479</strain>
    </source>
</reference>
<name>A0A9W6BB89_9CHLO</name>
<dbReference type="GO" id="GO:0061928">
    <property type="term" value="F:glutathione specific gamma-glutamylcyclotransferase activity"/>
    <property type="evidence" value="ECO:0007669"/>
    <property type="project" value="UniProtKB-EC"/>
</dbReference>
<dbReference type="GO" id="GO:0006751">
    <property type="term" value="P:glutathione catabolic process"/>
    <property type="evidence" value="ECO:0007669"/>
    <property type="project" value="InterPro"/>
</dbReference>
<dbReference type="Gene3D" id="3.10.490.10">
    <property type="entry name" value="Gamma-glutamyl cyclotransferase-like"/>
    <property type="match status" value="1"/>
</dbReference>
<sequence length="314" mass="33332">MSIWIFGYGSLIHTPNFQYDQRVVGSIKGYRRVFWQGSTDHRGTPERPGRTVTLTADDHPTAATWGVAFQLAGTPEQQAATLSYLEWREKQYDVRQRVDVYGSDGEVAVRGALVYIASPANGNYLGPADPRVIAAQIATCRGPSGPNCEYLFKLADAMRGMGVPDPELFELEEMVRQELTRFSRALGAAELRVTEVELQTATAAEAQGSACALGSCTAPVDVGEDGMAEAGEACGHEHFRRLHVMGGLAPRGLLQPAEAQQGVVTATAGKWTGYPEVCQVKGPTADASVASSSARGSYSMDAVCGSAGAASEPG</sequence>
<gene>
    <name evidence="3" type="primary">PLEST001006</name>
    <name evidence="3" type="ORF">PLESTB_000100000</name>
</gene>
<dbReference type="InterPro" id="IPR013024">
    <property type="entry name" value="GGCT-like"/>
</dbReference>
<dbReference type="PANTHER" id="PTHR12192:SF2">
    <property type="entry name" value="GLUTATHIONE-SPECIFIC GAMMA-GLUTAMYLCYCLOTRANSFERASE 2"/>
    <property type="match status" value="1"/>
</dbReference>
<accession>A0A9W6BB89</accession>
<dbReference type="GO" id="GO:0005737">
    <property type="term" value="C:cytoplasm"/>
    <property type="evidence" value="ECO:0007669"/>
    <property type="project" value="TreeGrafter"/>
</dbReference>
<dbReference type="EMBL" id="BRXU01000001">
    <property type="protein sequence ID" value="GLC48457.1"/>
    <property type="molecule type" value="Genomic_DNA"/>
</dbReference>
<dbReference type="Pfam" id="PF04752">
    <property type="entry name" value="ChaC"/>
    <property type="match status" value="1"/>
</dbReference>
<dbReference type="EC" id="4.3.2.7" evidence="1"/>
<dbReference type="PANTHER" id="PTHR12192">
    <property type="entry name" value="CATION TRANSPORT PROTEIN CHAC-RELATED"/>
    <property type="match status" value="1"/>
</dbReference>
<dbReference type="InterPro" id="IPR006840">
    <property type="entry name" value="ChaC"/>
</dbReference>
<dbReference type="OrthoDB" id="1933483at2759"/>
<proteinExistence type="predicted"/>
<evidence type="ECO:0000313" key="3">
    <source>
        <dbReference type="EMBL" id="GLC48457.1"/>
    </source>
</evidence>
<dbReference type="InterPro" id="IPR036568">
    <property type="entry name" value="GGCT-like_sf"/>
</dbReference>
<dbReference type="AlphaFoldDB" id="A0A9W6BB89"/>
<protein>
    <recommendedName>
        <fullName evidence="1">glutathione-specific gamma-glutamylcyclotransferase</fullName>
        <ecNumber evidence="1">4.3.2.7</ecNumber>
    </recommendedName>
</protein>
<dbReference type="Proteomes" id="UP001165080">
    <property type="component" value="Unassembled WGS sequence"/>
</dbReference>
<dbReference type="CDD" id="cd06661">
    <property type="entry name" value="GGCT_like"/>
    <property type="match status" value="1"/>
</dbReference>
<keyword evidence="4" id="KW-1185">Reference proteome</keyword>
<dbReference type="SUPFAM" id="SSF110857">
    <property type="entry name" value="Gamma-glutamyl cyclotransferase-like"/>
    <property type="match status" value="1"/>
</dbReference>
<evidence type="ECO:0000256" key="1">
    <source>
        <dbReference type="ARBA" id="ARBA00012344"/>
    </source>
</evidence>
<keyword evidence="2" id="KW-0456">Lyase</keyword>
<organism evidence="3 4">
    <name type="scientific">Pleodorina starrii</name>
    <dbReference type="NCBI Taxonomy" id="330485"/>
    <lineage>
        <taxon>Eukaryota</taxon>
        <taxon>Viridiplantae</taxon>
        <taxon>Chlorophyta</taxon>
        <taxon>core chlorophytes</taxon>
        <taxon>Chlorophyceae</taxon>
        <taxon>CS clade</taxon>
        <taxon>Chlamydomonadales</taxon>
        <taxon>Volvocaceae</taxon>
        <taxon>Pleodorina</taxon>
    </lineage>
</organism>